<dbReference type="InterPro" id="IPR036388">
    <property type="entry name" value="WH-like_DNA-bd_sf"/>
</dbReference>
<evidence type="ECO:0000256" key="2">
    <source>
        <dbReference type="ARBA" id="ARBA00023125"/>
    </source>
</evidence>
<evidence type="ECO:0000256" key="3">
    <source>
        <dbReference type="ARBA" id="ARBA00023163"/>
    </source>
</evidence>
<dbReference type="InterPro" id="IPR036390">
    <property type="entry name" value="WH_DNA-bd_sf"/>
</dbReference>
<dbReference type="Gene3D" id="1.20.120.530">
    <property type="entry name" value="GntR ligand-binding domain-like"/>
    <property type="match status" value="1"/>
</dbReference>
<dbReference type="EMBL" id="BAABGN010000013">
    <property type="protein sequence ID" value="GAA4431388.1"/>
    <property type="molecule type" value="Genomic_DNA"/>
</dbReference>
<dbReference type="RefSeq" id="WP_345218048.1">
    <property type="nucleotide sequence ID" value="NZ_BAABGN010000013.1"/>
</dbReference>
<dbReference type="PANTHER" id="PTHR43537">
    <property type="entry name" value="TRANSCRIPTIONAL REGULATOR, GNTR FAMILY"/>
    <property type="match status" value="1"/>
</dbReference>
<accession>A0ABP8LM53</accession>
<dbReference type="SMART" id="SM00895">
    <property type="entry name" value="FCD"/>
    <property type="match status" value="1"/>
</dbReference>
<keyword evidence="3" id="KW-0804">Transcription</keyword>
<dbReference type="SUPFAM" id="SSF46785">
    <property type="entry name" value="Winged helix' DNA-binding domain"/>
    <property type="match status" value="1"/>
</dbReference>
<dbReference type="SMART" id="SM00345">
    <property type="entry name" value="HTH_GNTR"/>
    <property type="match status" value="1"/>
</dbReference>
<comment type="caution">
    <text evidence="5">The sequence shown here is derived from an EMBL/GenBank/DDBJ whole genome shotgun (WGS) entry which is preliminary data.</text>
</comment>
<evidence type="ECO:0000259" key="4">
    <source>
        <dbReference type="PROSITE" id="PS50949"/>
    </source>
</evidence>
<keyword evidence="6" id="KW-1185">Reference proteome</keyword>
<organism evidence="5 6">
    <name type="scientific">Georgenia halophila</name>
    <dbReference type="NCBI Taxonomy" id="620889"/>
    <lineage>
        <taxon>Bacteria</taxon>
        <taxon>Bacillati</taxon>
        <taxon>Actinomycetota</taxon>
        <taxon>Actinomycetes</taxon>
        <taxon>Micrococcales</taxon>
        <taxon>Bogoriellaceae</taxon>
        <taxon>Georgenia</taxon>
    </lineage>
</organism>
<dbReference type="SUPFAM" id="SSF48008">
    <property type="entry name" value="GntR ligand-binding domain-like"/>
    <property type="match status" value="1"/>
</dbReference>
<dbReference type="InterPro" id="IPR008920">
    <property type="entry name" value="TF_FadR/GntR_C"/>
</dbReference>
<dbReference type="Pfam" id="PF00392">
    <property type="entry name" value="GntR"/>
    <property type="match status" value="1"/>
</dbReference>
<dbReference type="PROSITE" id="PS50949">
    <property type="entry name" value="HTH_GNTR"/>
    <property type="match status" value="1"/>
</dbReference>
<dbReference type="InterPro" id="IPR011711">
    <property type="entry name" value="GntR_C"/>
</dbReference>
<gene>
    <name evidence="5" type="ORF">GCM10023169_35870</name>
</gene>
<evidence type="ECO:0000313" key="6">
    <source>
        <dbReference type="Proteomes" id="UP001500622"/>
    </source>
</evidence>
<reference evidence="6" key="1">
    <citation type="journal article" date="2019" name="Int. J. Syst. Evol. Microbiol.">
        <title>The Global Catalogue of Microorganisms (GCM) 10K type strain sequencing project: providing services to taxonomists for standard genome sequencing and annotation.</title>
        <authorList>
            <consortium name="The Broad Institute Genomics Platform"/>
            <consortium name="The Broad Institute Genome Sequencing Center for Infectious Disease"/>
            <person name="Wu L."/>
            <person name="Ma J."/>
        </authorList>
    </citation>
    <scope>NUCLEOTIDE SEQUENCE [LARGE SCALE GENOMIC DNA]</scope>
    <source>
        <strain evidence="6">JCM 17810</strain>
    </source>
</reference>
<keyword evidence="1" id="KW-0805">Transcription regulation</keyword>
<dbReference type="Proteomes" id="UP001500622">
    <property type="component" value="Unassembled WGS sequence"/>
</dbReference>
<evidence type="ECO:0000313" key="5">
    <source>
        <dbReference type="EMBL" id="GAA4431388.1"/>
    </source>
</evidence>
<feature type="domain" description="HTH gntR-type" evidence="4">
    <location>
        <begin position="3"/>
        <end position="70"/>
    </location>
</feature>
<keyword evidence="2" id="KW-0238">DNA-binding</keyword>
<dbReference type="Pfam" id="PF07729">
    <property type="entry name" value="FCD"/>
    <property type="match status" value="1"/>
</dbReference>
<dbReference type="CDD" id="cd07377">
    <property type="entry name" value="WHTH_GntR"/>
    <property type="match status" value="1"/>
</dbReference>
<evidence type="ECO:0000256" key="1">
    <source>
        <dbReference type="ARBA" id="ARBA00023015"/>
    </source>
</evidence>
<dbReference type="PANTHER" id="PTHR43537:SF49">
    <property type="entry name" value="TRANSCRIPTIONAL REGULATORY PROTEIN"/>
    <property type="match status" value="1"/>
</dbReference>
<protein>
    <submittedName>
        <fullName evidence="5">GntR family transcriptional regulator</fullName>
    </submittedName>
</protein>
<name>A0ABP8LM53_9MICO</name>
<proteinExistence type="predicted"/>
<dbReference type="Gene3D" id="1.10.10.10">
    <property type="entry name" value="Winged helix-like DNA-binding domain superfamily/Winged helix DNA-binding domain"/>
    <property type="match status" value="1"/>
</dbReference>
<sequence>MKRTSASTVRDLLEHEIVTGGFTPGQRLDEAQLASRFGVSRTPIREALTQLAAIELVEVRPHRGTFVKVTSVPEMLAMFEVMGELEAVCARLAARRRTEAQLKELEQAYTACERSLHSGSADEYYYSNEEFHRLIYEASGNAYLTQMTTSMQLRLKPFRRLQLRVAGRMQSSLEEHEQILAALRTHDVEEVERLIKGHIAVQGDHFSDFLAAVSIEAS</sequence>
<dbReference type="InterPro" id="IPR000524">
    <property type="entry name" value="Tscrpt_reg_HTH_GntR"/>
</dbReference>